<evidence type="ECO:0000313" key="1">
    <source>
        <dbReference type="EMBL" id="VDL75252.1"/>
    </source>
</evidence>
<protein>
    <submittedName>
        <fullName evidence="3">Secreted protein</fullName>
    </submittedName>
</protein>
<name>A0A0N4Y6F6_NIPBR</name>
<proteinExistence type="predicted"/>
<dbReference type="Proteomes" id="UP000271162">
    <property type="component" value="Unassembled WGS sequence"/>
</dbReference>
<dbReference type="AlphaFoldDB" id="A0A0N4Y6F6"/>
<evidence type="ECO:0000313" key="3">
    <source>
        <dbReference type="WBParaSite" id="NBR_0001166201-mRNA-1"/>
    </source>
</evidence>
<reference evidence="3" key="1">
    <citation type="submission" date="2017-02" db="UniProtKB">
        <authorList>
            <consortium name="WormBaseParasite"/>
        </authorList>
    </citation>
    <scope>IDENTIFICATION</scope>
</reference>
<evidence type="ECO:0000313" key="2">
    <source>
        <dbReference type="Proteomes" id="UP000271162"/>
    </source>
</evidence>
<accession>A0A0N4Y6F6</accession>
<dbReference type="WBParaSite" id="NBR_0001166201-mRNA-1">
    <property type="protein sequence ID" value="NBR_0001166201-mRNA-1"/>
    <property type="gene ID" value="NBR_0001166201"/>
</dbReference>
<keyword evidence="2" id="KW-1185">Reference proteome</keyword>
<organism evidence="3">
    <name type="scientific">Nippostrongylus brasiliensis</name>
    <name type="common">Rat hookworm</name>
    <dbReference type="NCBI Taxonomy" id="27835"/>
    <lineage>
        <taxon>Eukaryota</taxon>
        <taxon>Metazoa</taxon>
        <taxon>Ecdysozoa</taxon>
        <taxon>Nematoda</taxon>
        <taxon>Chromadorea</taxon>
        <taxon>Rhabditida</taxon>
        <taxon>Rhabditina</taxon>
        <taxon>Rhabditomorpha</taxon>
        <taxon>Strongyloidea</taxon>
        <taxon>Heligmosomidae</taxon>
        <taxon>Nippostrongylus</taxon>
    </lineage>
</organism>
<sequence length="102" mass="10902">MIAAKSSAFLLAAFPADPHGPIPLAGLWPSVLIVSPERQCSPHYLVAVSALSAGVTVQEPARTKRSLRTPVEGRSCLPVNRTTKDSNWHELAVLICESPTIC</sequence>
<reference evidence="1 2" key="2">
    <citation type="submission" date="2018-11" db="EMBL/GenBank/DDBJ databases">
        <authorList>
            <consortium name="Pathogen Informatics"/>
        </authorList>
    </citation>
    <scope>NUCLEOTIDE SEQUENCE [LARGE SCALE GENOMIC DNA]</scope>
</reference>
<gene>
    <name evidence="1" type="ORF">NBR_LOCUS11663</name>
</gene>
<dbReference type="EMBL" id="UYSL01020572">
    <property type="protein sequence ID" value="VDL75252.1"/>
    <property type="molecule type" value="Genomic_DNA"/>
</dbReference>